<reference evidence="7 8" key="1">
    <citation type="submission" date="2018-05" db="EMBL/GenBank/DDBJ databases">
        <title>Genomic Encyclopedia of Type Strains, Phase IV (KMG-IV): sequencing the most valuable type-strain genomes for metagenomic binning, comparative biology and taxonomic classification.</title>
        <authorList>
            <person name="Goeker M."/>
        </authorList>
    </citation>
    <scope>NUCLEOTIDE SEQUENCE [LARGE SCALE GENOMIC DNA]</scope>
    <source>
        <strain evidence="7 8">DSM 24995</strain>
    </source>
</reference>
<dbReference type="AlphaFoldDB" id="A0A2V3YC36"/>
<comment type="subcellular location">
    <subcellularLocation>
        <location evidence="1">Cell membrane</location>
    </subcellularLocation>
</comment>
<sequence length="107" mass="11570">MFGDSVTVADTLLISGFSILIVFLVLLLLSFMIDFCAWLLRRREGAPSSQEPGAGPAAGNNSDAVLVAAAVAAYLESDPDEIVVRRITRVEDCDSAWARNARQESIR</sequence>
<evidence type="ECO:0000313" key="8">
    <source>
        <dbReference type="Proteomes" id="UP000248057"/>
    </source>
</evidence>
<keyword evidence="8" id="KW-1185">Reference proteome</keyword>
<proteinExistence type="predicted"/>
<gene>
    <name evidence="7" type="ORF">DFR60_102123</name>
</gene>
<dbReference type="GO" id="GO:0005886">
    <property type="term" value="C:plasma membrane"/>
    <property type="evidence" value="ECO:0007669"/>
    <property type="project" value="UniProtKB-SubCell"/>
</dbReference>
<keyword evidence="4 6" id="KW-1133">Transmembrane helix</keyword>
<dbReference type="Pfam" id="PF04277">
    <property type="entry name" value="OAD_gamma"/>
    <property type="match status" value="1"/>
</dbReference>
<dbReference type="EMBL" id="QJKD01000002">
    <property type="protein sequence ID" value="PXX55849.1"/>
    <property type="molecule type" value="Genomic_DNA"/>
</dbReference>
<comment type="caution">
    <text evidence="7">The sequence shown here is derived from an EMBL/GenBank/DDBJ whole genome shotgun (WGS) entry which is preliminary data.</text>
</comment>
<evidence type="ECO:0000256" key="4">
    <source>
        <dbReference type="ARBA" id="ARBA00022989"/>
    </source>
</evidence>
<evidence type="ECO:0000256" key="6">
    <source>
        <dbReference type="SAM" id="Phobius"/>
    </source>
</evidence>
<evidence type="ECO:0000313" key="7">
    <source>
        <dbReference type="EMBL" id="PXX55849.1"/>
    </source>
</evidence>
<dbReference type="RefSeq" id="WP_110321727.1">
    <property type="nucleotide sequence ID" value="NZ_QJKD01000002.1"/>
</dbReference>
<dbReference type="InterPro" id="IPR005899">
    <property type="entry name" value="Na_pump_deCOase"/>
</dbReference>
<name>A0A2V3YC36_9FIRM</name>
<evidence type="ECO:0000256" key="2">
    <source>
        <dbReference type="ARBA" id="ARBA00022475"/>
    </source>
</evidence>
<accession>A0A2V3YC36</accession>
<keyword evidence="2" id="KW-1003">Cell membrane</keyword>
<dbReference type="GO" id="GO:0036376">
    <property type="term" value="P:sodium ion export across plasma membrane"/>
    <property type="evidence" value="ECO:0007669"/>
    <property type="project" value="InterPro"/>
</dbReference>
<feature type="transmembrane region" description="Helical" evidence="6">
    <location>
        <begin position="12"/>
        <end position="40"/>
    </location>
</feature>
<protein>
    <submittedName>
        <fullName evidence="7">Na+-transporting methylmalonyl-CoA/oxaloacetate decarboxylase gamma subunit</fullName>
    </submittedName>
</protein>
<keyword evidence="5 6" id="KW-0472">Membrane</keyword>
<evidence type="ECO:0000256" key="1">
    <source>
        <dbReference type="ARBA" id="ARBA00004236"/>
    </source>
</evidence>
<dbReference type="GO" id="GO:0015081">
    <property type="term" value="F:sodium ion transmembrane transporter activity"/>
    <property type="evidence" value="ECO:0007669"/>
    <property type="project" value="InterPro"/>
</dbReference>
<keyword evidence="3 6" id="KW-0812">Transmembrane</keyword>
<dbReference type="GeneID" id="86060115"/>
<evidence type="ECO:0000256" key="3">
    <source>
        <dbReference type="ARBA" id="ARBA00022692"/>
    </source>
</evidence>
<evidence type="ECO:0000256" key="5">
    <source>
        <dbReference type="ARBA" id="ARBA00023136"/>
    </source>
</evidence>
<organism evidence="7 8">
    <name type="scientific">Hungatella effluvii</name>
    <dbReference type="NCBI Taxonomy" id="1096246"/>
    <lineage>
        <taxon>Bacteria</taxon>
        <taxon>Bacillati</taxon>
        <taxon>Bacillota</taxon>
        <taxon>Clostridia</taxon>
        <taxon>Lachnospirales</taxon>
        <taxon>Lachnospiraceae</taxon>
        <taxon>Hungatella</taxon>
    </lineage>
</organism>
<dbReference type="Proteomes" id="UP000248057">
    <property type="component" value="Unassembled WGS sequence"/>
</dbReference>